<keyword evidence="3" id="KW-0132">Cell division</keyword>
<evidence type="ECO:0008006" key="10">
    <source>
        <dbReference type="Google" id="ProtNLM"/>
    </source>
</evidence>
<evidence type="ECO:0000313" key="9">
    <source>
        <dbReference type="Proteomes" id="UP000654471"/>
    </source>
</evidence>
<evidence type="ECO:0000256" key="1">
    <source>
        <dbReference type="ARBA" id="ARBA00004431"/>
    </source>
</evidence>
<evidence type="ECO:0000256" key="3">
    <source>
        <dbReference type="ARBA" id="ARBA00022618"/>
    </source>
</evidence>
<evidence type="ECO:0000256" key="7">
    <source>
        <dbReference type="SAM" id="MobiDB-lite"/>
    </source>
</evidence>
<protein>
    <recommendedName>
        <fullName evidence="10">SsgA family sporulation/cell division regulator</fullName>
    </recommendedName>
</protein>
<dbReference type="Proteomes" id="UP000654471">
    <property type="component" value="Unassembled WGS sequence"/>
</dbReference>
<evidence type="ECO:0000256" key="2">
    <source>
        <dbReference type="ARBA" id="ARBA00009323"/>
    </source>
</evidence>
<feature type="region of interest" description="Disordered" evidence="7">
    <location>
        <begin position="175"/>
        <end position="202"/>
    </location>
</feature>
<dbReference type="Gene3D" id="2.30.31.20">
    <property type="entry name" value="Sporulation-specific cell division protein SsgB"/>
    <property type="match status" value="1"/>
</dbReference>
<evidence type="ECO:0000256" key="6">
    <source>
        <dbReference type="ARBA" id="ARBA00023306"/>
    </source>
</evidence>
<organism evidence="8 9">
    <name type="scientific">Streptomyces albospinus</name>
    <dbReference type="NCBI Taxonomy" id="285515"/>
    <lineage>
        <taxon>Bacteria</taxon>
        <taxon>Bacillati</taxon>
        <taxon>Actinomycetota</taxon>
        <taxon>Actinomycetes</taxon>
        <taxon>Kitasatosporales</taxon>
        <taxon>Streptomycetaceae</taxon>
        <taxon>Streptomyces</taxon>
    </lineage>
</organism>
<comment type="subcellular location">
    <subcellularLocation>
        <location evidence="1">Cell septum</location>
    </subcellularLocation>
</comment>
<keyword evidence="4" id="KW-0749">Sporulation</keyword>
<dbReference type="RefSeq" id="WP_189308512.1">
    <property type="nucleotide sequence ID" value="NZ_BMRP01000079.1"/>
</dbReference>
<name>A0ABQ2VNV8_9ACTN</name>
<proteinExistence type="inferred from homology"/>
<dbReference type="InterPro" id="IPR006776">
    <property type="entry name" value="SsgB"/>
</dbReference>
<evidence type="ECO:0000256" key="4">
    <source>
        <dbReference type="ARBA" id="ARBA00022969"/>
    </source>
</evidence>
<reference evidence="9" key="1">
    <citation type="journal article" date="2019" name="Int. J. Syst. Evol. Microbiol.">
        <title>The Global Catalogue of Microorganisms (GCM) 10K type strain sequencing project: providing services to taxonomists for standard genome sequencing and annotation.</title>
        <authorList>
            <consortium name="The Broad Institute Genomics Platform"/>
            <consortium name="The Broad Institute Genome Sequencing Center for Infectious Disease"/>
            <person name="Wu L."/>
            <person name="Ma J."/>
        </authorList>
    </citation>
    <scope>NUCLEOTIDE SEQUENCE [LARGE SCALE GENOMIC DNA]</scope>
    <source>
        <strain evidence="9">JCM 3399</strain>
    </source>
</reference>
<feature type="region of interest" description="Disordered" evidence="7">
    <location>
        <begin position="43"/>
        <end position="66"/>
    </location>
</feature>
<comment type="similarity">
    <text evidence="2">Belongs to the SsgA family.</text>
</comment>
<dbReference type="InterPro" id="IPR038658">
    <property type="entry name" value="SsgB_sf"/>
</dbReference>
<keyword evidence="9" id="KW-1185">Reference proteome</keyword>
<sequence>MDNFTATEDYDDFDALLEASSLGTPRVLAALGTATPDARRRFDQAARHPQTCSEEPGTTPRHDGEALPQTASLAENAAHREPQEMTEQRNIEVRYLATGSGKSATIASFLRHLQSAGESVDNDIVCHPTLYFLTPHSQEDLFARLRTPYERDEGTNPWSPQATAYLKTLLARQAGTAPADTLRPRHENASTHHRPNPYPRNALPRAIDYETVRQELAPRMICDCTDDLKRTAGREHQAHSFTRVRQNTLDAILHNGWECKEPSCRATSRSPFAGEHLSYTQWQAFAAGPFRLFQGAGLSEPLSRHRPFPFSSWDNLPWERVTCLRLMEDPCVLRARIAVWLQHAHRQLVSLLQYQQSWSAVSKQLLRWYMQQAALADEGLSLLVGGDVAATGRAFSNTRPSPSLHVLCLSNAGSLPSQGIACLPTCGGHNRADKTGIRPWQLQPEADTNEREHLGELTVQTEIAGKLHLAGKGDSTLPLATSLFYRAADPYAVEAVFTLNGRPVRWMFARDLLVEGMHGRTGVGDIAVWSNSDSEGAHTFIELSPPSGTALVSLPHSRVEEFLNQSTAIAQKGAEYTLADSSLHDLEAQLNQCSTLPGGWG</sequence>
<evidence type="ECO:0000313" key="8">
    <source>
        <dbReference type="EMBL" id="GGV02679.1"/>
    </source>
</evidence>
<gene>
    <name evidence="8" type="ORF">GCM10010211_82480</name>
</gene>
<keyword evidence="5" id="KW-0717">Septation</keyword>
<dbReference type="EMBL" id="BMRP01000079">
    <property type="protein sequence ID" value="GGV02679.1"/>
    <property type="molecule type" value="Genomic_DNA"/>
</dbReference>
<comment type="caution">
    <text evidence="8">The sequence shown here is derived from an EMBL/GenBank/DDBJ whole genome shotgun (WGS) entry which is preliminary data.</text>
</comment>
<dbReference type="Pfam" id="PF04686">
    <property type="entry name" value="SsgA"/>
    <property type="match status" value="1"/>
</dbReference>
<evidence type="ECO:0000256" key="5">
    <source>
        <dbReference type="ARBA" id="ARBA00023210"/>
    </source>
</evidence>
<keyword evidence="6" id="KW-0131">Cell cycle</keyword>
<accession>A0ABQ2VNV8</accession>